<comment type="caution">
    <text evidence="6">The sequence shown here is derived from an EMBL/GenBank/DDBJ whole genome shotgun (WGS) entry which is preliminary data.</text>
</comment>
<evidence type="ECO:0000313" key="7">
    <source>
        <dbReference type="Proteomes" id="UP000544090"/>
    </source>
</evidence>
<gene>
    <name evidence="6" type="ORF">HGG74_00860</name>
</gene>
<protein>
    <submittedName>
        <fullName evidence="6">FAD-dependent oxidoreductase</fullName>
    </submittedName>
</protein>
<evidence type="ECO:0000256" key="3">
    <source>
        <dbReference type="ARBA" id="ARBA00022827"/>
    </source>
</evidence>
<dbReference type="InterPro" id="IPR045170">
    <property type="entry name" value="MTOX"/>
</dbReference>
<evidence type="ECO:0000313" key="6">
    <source>
        <dbReference type="EMBL" id="NKX53106.1"/>
    </source>
</evidence>
<dbReference type="EMBL" id="JAAZSQ010000001">
    <property type="protein sequence ID" value="NKX53106.1"/>
    <property type="molecule type" value="Genomic_DNA"/>
</dbReference>
<sequence>MTYNTLEVVPVRRRPCRACRRAGGGRFRIRGGPTLRIIVVGAGAWGLPSAAELATRGHQVTLIDRFGVANTLSSSYGPTRMWRIPDPDPGRVRLSRLGLEAMKRLSSRAGTPVFRQKGILWRDTKSLPRLRSTLLAEGVDFTEVESNRVAEYLPGLAADGRDAIWQKDAGVVLAEASLQAQLRLFSTAGGTFLEGRSVVDLAATSGSARATLADGTKIEADVVVLAAGPGSNFLLPMLGLSAPLRPYLEQVVHFGDADRRNATENYPCFFDGPHEGVPGIYAMSSPGIGYKVGLDRPLRDYLEGDPDRTPDEGRTNAIRERVRANLTSLDPDGLDAQVCVWTDTPDGQFIIDSPIPGVVVACGDAGEGFKYSALMGIIAADLAENKQPEADISPYRMSRFEQHGVDWGAPTALGR</sequence>
<keyword evidence="2" id="KW-0285">Flavoprotein</keyword>
<dbReference type="PANTHER" id="PTHR10961">
    <property type="entry name" value="PEROXISOMAL SARCOSINE OXIDASE"/>
    <property type="match status" value="1"/>
</dbReference>
<dbReference type="Gene3D" id="3.50.50.60">
    <property type="entry name" value="FAD/NAD(P)-binding domain"/>
    <property type="match status" value="1"/>
</dbReference>
<name>A0A7X6HBZ9_9MICC</name>
<evidence type="ECO:0000256" key="1">
    <source>
        <dbReference type="ARBA" id="ARBA00001974"/>
    </source>
</evidence>
<evidence type="ECO:0000259" key="5">
    <source>
        <dbReference type="Pfam" id="PF01266"/>
    </source>
</evidence>
<dbReference type="Gene3D" id="3.30.9.10">
    <property type="entry name" value="D-Amino Acid Oxidase, subunit A, domain 2"/>
    <property type="match status" value="1"/>
</dbReference>
<organism evidence="6 7">
    <name type="scientific">Arthrobacter mobilis</name>
    <dbReference type="NCBI Taxonomy" id="2724944"/>
    <lineage>
        <taxon>Bacteria</taxon>
        <taxon>Bacillati</taxon>
        <taxon>Actinomycetota</taxon>
        <taxon>Actinomycetes</taxon>
        <taxon>Micrococcales</taxon>
        <taxon>Micrococcaceae</taxon>
        <taxon>Arthrobacter</taxon>
    </lineage>
</organism>
<evidence type="ECO:0000256" key="2">
    <source>
        <dbReference type="ARBA" id="ARBA00022630"/>
    </source>
</evidence>
<dbReference type="SUPFAM" id="SSF51905">
    <property type="entry name" value="FAD/NAD(P)-binding domain"/>
    <property type="match status" value="1"/>
</dbReference>
<keyword evidence="7" id="KW-1185">Reference proteome</keyword>
<dbReference type="AlphaFoldDB" id="A0A7X6HBZ9"/>
<keyword evidence="4" id="KW-0560">Oxidoreductase</keyword>
<dbReference type="GO" id="GO:0050660">
    <property type="term" value="F:flavin adenine dinucleotide binding"/>
    <property type="evidence" value="ECO:0007669"/>
    <property type="project" value="InterPro"/>
</dbReference>
<dbReference type="InterPro" id="IPR036188">
    <property type="entry name" value="FAD/NAD-bd_sf"/>
</dbReference>
<comment type="cofactor">
    <cofactor evidence="1">
        <name>FAD</name>
        <dbReference type="ChEBI" id="CHEBI:57692"/>
    </cofactor>
</comment>
<keyword evidence="3" id="KW-0274">FAD</keyword>
<dbReference type="GO" id="GO:0008115">
    <property type="term" value="F:sarcosine oxidase activity"/>
    <property type="evidence" value="ECO:0007669"/>
    <property type="project" value="TreeGrafter"/>
</dbReference>
<feature type="domain" description="FAD dependent oxidoreductase" evidence="5">
    <location>
        <begin position="36"/>
        <end position="382"/>
    </location>
</feature>
<dbReference type="InterPro" id="IPR006076">
    <property type="entry name" value="FAD-dep_OxRdtase"/>
</dbReference>
<proteinExistence type="predicted"/>
<dbReference type="Proteomes" id="UP000544090">
    <property type="component" value="Unassembled WGS sequence"/>
</dbReference>
<dbReference type="Pfam" id="PF01266">
    <property type="entry name" value="DAO"/>
    <property type="match status" value="1"/>
</dbReference>
<dbReference type="PANTHER" id="PTHR10961:SF46">
    <property type="entry name" value="PEROXISOMAL SARCOSINE OXIDASE"/>
    <property type="match status" value="1"/>
</dbReference>
<reference evidence="6 7" key="1">
    <citation type="submission" date="2020-04" db="EMBL/GenBank/DDBJ databases">
        <title>Arthrobacter sp. nov.</title>
        <authorList>
            <person name="Liu S."/>
        </authorList>
    </citation>
    <scope>NUCLEOTIDE SEQUENCE [LARGE SCALE GENOMIC DNA]</scope>
    <source>
        <strain evidence="6 7">E918</strain>
    </source>
</reference>
<accession>A0A7X6HBZ9</accession>
<evidence type="ECO:0000256" key="4">
    <source>
        <dbReference type="ARBA" id="ARBA00023002"/>
    </source>
</evidence>